<dbReference type="AlphaFoldDB" id="A0A5P1USY7"/>
<proteinExistence type="predicted"/>
<protein>
    <recommendedName>
        <fullName evidence="3">DUF4189 domain-containing protein</fullName>
    </recommendedName>
</protein>
<dbReference type="KEGG" id="asue:F2A31_09990"/>
<reference evidence="1 2" key="1">
    <citation type="submission" date="2019-09" db="EMBL/GenBank/DDBJ databases">
        <title>Acinetobacter sp. C16S1 isolated from saline soil.</title>
        <authorList>
            <person name="Xu L."/>
            <person name="Sun J.-Q."/>
        </authorList>
    </citation>
    <scope>NUCLEOTIDE SEQUENCE [LARGE SCALE GENOMIC DNA]</scope>
    <source>
        <strain evidence="1 2">C16S1</strain>
    </source>
</reference>
<dbReference type="Proteomes" id="UP000325177">
    <property type="component" value="Chromosome"/>
</dbReference>
<dbReference type="EMBL" id="CP043909">
    <property type="protein sequence ID" value="QER40029.1"/>
    <property type="molecule type" value="Genomic_DNA"/>
</dbReference>
<sequence>MKFRTTSYYFLVISTVMIVNGVMPHLANAYTPQAERHRIATSGGTQQPPRDYRVHYGGMAWHVDAVDVWVDTKWYGPGGAASAKNTALQACNAVMGGGCKDGGSWSDSKVVIMRRANGDIYWVWGGGDGKSGDYKKGLAECSAQQPLTCEILGRYGSYTSKRHFPDASVRKFYAAGAEIEGEAYNNKLYIASGFNSLTAAQNAAMQACRQAAGKNRCKGVAWVGNGVIQTYVAQQHHGAVIESSSGRAQKAVKRYCGNRNFKKCKSQTQYDSRQSGIFVHDYFAGMKN</sequence>
<evidence type="ECO:0000313" key="1">
    <source>
        <dbReference type="EMBL" id="QER40029.1"/>
    </source>
</evidence>
<accession>A0A5P1USY7</accession>
<keyword evidence="2" id="KW-1185">Reference proteome</keyword>
<name>A0A5P1USY7_9GAMM</name>
<evidence type="ECO:0000313" key="2">
    <source>
        <dbReference type="Proteomes" id="UP000325177"/>
    </source>
</evidence>
<dbReference type="RefSeq" id="WP_150026254.1">
    <property type="nucleotide sequence ID" value="NZ_CP043909.1"/>
</dbReference>
<evidence type="ECO:0008006" key="3">
    <source>
        <dbReference type="Google" id="ProtNLM"/>
    </source>
</evidence>
<gene>
    <name evidence="1" type="ORF">F2A31_09990</name>
</gene>
<organism evidence="1 2">
    <name type="scientific">Acinetobacter suaedae</name>
    <dbReference type="NCBI Taxonomy" id="2609668"/>
    <lineage>
        <taxon>Bacteria</taxon>
        <taxon>Pseudomonadati</taxon>
        <taxon>Pseudomonadota</taxon>
        <taxon>Gammaproteobacteria</taxon>
        <taxon>Moraxellales</taxon>
        <taxon>Moraxellaceae</taxon>
        <taxon>Acinetobacter</taxon>
    </lineage>
</organism>